<name>A0A1G7F3A5_9FLAO</name>
<organism evidence="2 3">
    <name type="scientific">Ulvibacter litoralis</name>
    <dbReference type="NCBI Taxonomy" id="227084"/>
    <lineage>
        <taxon>Bacteria</taxon>
        <taxon>Pseudomonadati</taxon>
        <taxon>Bacteroidota</taxon>
        <taxon>Flavobacteriia</taxon>
        <taxon>Flavobacteriales</taxon>
        <taxon>Flavobacteriaceae</taxon>
        <taxon>Ulvibacter</taxon>
    </lineage>
</organism>
<keyword evidence="1" id="KW-0812">Transmembrane</keyword>
<keyword evidence="1" id="KW-0472">Membrane</keyword>
<evidence type="ECO:0000313" key="2">
    <source>
        <dbReference type="EMBL" id="SDE70428.1"/>
    </source>
</evidence>
<feature type="transmembrane region" description="Helical" evidence="1">
    <location>
        <begin position="6"/>
        <end position="25"/>
    </location>
</feature>
<dbReference type="AlphaFoldDB" id="A0A1G7F3A5"/>
<protein>
    <submittedName>
        <fullName evidence="2">tRNA_anti-like</fullName>
    </submittedName>
</protein>
<dbReference type="Pfam" id="PF12869">
    <property type="entry name" value="tRNA_anti-like"/>
    <property type="match status" value="1"/>
</dbReference>
<proteinExistence type="predicted"/>
<keyword evidence="1" id="KW-1133">Transmembrane helix</keyword>
<reference evidence="2 3" key="1">
    <citation type="submission" date="2016-10" db="EMBL/GenBank/DDBJ databases">
        <authorList>
            <person name="de Groot N.N."/>
        </authorList>
    </citation>
    <scope>NUCLEOTIDE SEQUENCE [LARGE SCALE GENOMIC DNA]</scope>
    <source>
        <strain evidence="2 3">DSM 16195</strain>
    </source>
</reference>
<dbReference type="STRING" id="227084.SAMN05421855_102306"/>
<accession>A0A1G7F3A5</accession>
<dbReference type="EMBL" id="FNBA01000002">
    <property type="protein sequence ID" value="SDE70428.1"/>
    <property type="molecule type" value="Genomic_DNA"/>
</dbReference>
<sequence>MKNRKGFLMIVLVLGFAGYIGYNYLYKEHRNISEETSSLEISASYLLERFKKNDAASLLNKTITVTGTVSEIEKNTITLSNSVNCNFETDLKNISLSTPVIIKGRCIGYDDLFEVVKMDQCSIIK</sequence>
<evidence type="ECO:0000313" key="3">
    <source>
        <dbReference type="Proteomes" id="UP000199321"/>
    </source>
</evidence>
<dbReference type="RefSeq" id="WP_093142638.1">
    <property type="nucleotide sequence ID" value="NZ_BMWO01000002.1"/>
</dbReference>
<gene>
    <name evidence="2" type="ORF">SAMN05421855_102306</name>
</gene>
<evidence type="ECO:0000256" key="1">
    <source>
        <dbReference type="SAM" id="Phobius"/>
    </source>
</evidence>
<dbReference type="Proteomes" id="UP000199321">
    <property type="component" value="Unassembled WGS sequence"/>
</dbReference>
<keyword evidence="3" id="KW-1185">Reference proteome</keyword>
<dbReference type="InterPro" id="IPR024422">
    <property type="entry name" value="Protein_unknown_function_OB"/>
</dbReference>
<dbReference type="OrthoDB" id="1449127at2"/>